<comment type="caution">
    <text evidence="1">The sequence shown here is derived from an EMBL/GenBank/DDBJ whole genome shotgun (WGS) entry which is preliminary data.</text>
</comment>
<keyword evidence="2" id="KW-1185">Reference proteome</keyword>
<proteinExistence type="predicted"/>
<reference evidence="1" key="2">
    <citation type="submission" date="2023-01" db="EMBL/GenBank/DDBJ databases">
        <title>Draft genome sequence of Algimonas porphyrae strain NBRC 108216.</title>
        <authorList>
            <person name="Sun Q."/>
            <person name="Mori K."/>
        </authorList>
    </citation>
    <scope>NUCLEOTIDE SEQUENCE</scope>
    <source>
        <strain evidence="1">NBRC 108216</strain>
    </source>
</reference>
<evidence type="ECO:0000313" key="1">
    <source>
        <dbReference type="EMBL" id="GLQ21009.1"/>
    </source>
</evidence>
<evidence type="ECO:0000313" key="2">
    <source>
        <dbReference type="Proteomes" id="UP001161390"/>
    </source>
</evidence>
<accession>A0ABQ5V242</accession>
<name>A0ABQ5V242_9PROT</name>
<gene>
    <name evidence="1" type="ORF">GCM10007854_19640</name>
</gene>
<dbReference type="SUPFAM" id="SSF159894">
    <property type="entry name" value="YgaC/TfoX-N like"/>
    <property type="match status" value="1"/>
</dbReference>
<dbReference type="EMBL" id="BSNJ01000004">
    <property type="protein sequence ID" value="GLQ21009.1"/>
    <property type="molecule type" value="Genomic_DNA"/>
</dbReference>
<sequence>MYADRLAIFDTVVAQCPEIERKGKTMPYCSANGHMFALLTKDGELGFRLGKNGMATFFRDHDDSGPLKSHGATMRGYVRIPDGMMTDVDQLVTHLQQAKAYVESLPPK</sequence>
<organism evidence="1 2">
    <name type="scientific">Algimonas porphyrae</name>
    <dbReference type="NCBI Taxonomy" id="1128113"/>
    <lineage>
        <taxon>Bacteria</taxon>
        <taxon>Pseudomonadati</taxon>
        <taxon>Pseudomonadota</taxon>
        <taxon>Alphaproteobacteria</taxon>
        <taxon>Maricaulales</taxon>
        <taxon>Robiginitomaculaceae</taxon>
        <taxon>Algimonas</taxon>
    </lineage>
</organism>
<reference evidence="1" key="1">
    <citation type="journal article" date="2014" name="Int. J. Syst. Evol. Microbiol.">
        <title>Complete genome of a new Firmicutes species belonging to the dominant human colonic microbiota ('Ruminococcus bicirculans') reveals two chromosomes and a selective capacity to utilize plant glucans.</title>
        <authorList>
            <consortium name="NISC Comparative Sequencing Program"/>
            <person name="Wegmann U."/>
            <person name="Louis P."/>
            <person name="Goesmann A."/>
            <person name="Henrissat B."/>
            <person name="Duncan S.H."/>
            <person name="Flint H.J."/>
        </authorList>
    </citation>
    <scope>NUCLEOTIDE SEQUENCE</scope>
    <source>
        <strain evidence="1">NBRC 108216</strain>
    </source>
</reference>
<dbReference type="Proteomes" id="UP001161390">
    <property type="component" value="Unassembled WGS sequence"/>
</dbReference>
<dbReference type="RefSeq" id="WP_284372133.1">
    <property type="nucleotide sequence ID" value="NZ_BSNJ01000004.1"/>
</dbReference>
<evidence type="ECO:0008006" key="3">
    <source>
        <dbReference type="Google" id="ProtNLM"/>
    </source>
</evidence>
<protein>
    <recommendedName>
        <fullName evidence="3">TfoX N-terminal domain-containing protein</fullName>
    </recommendedName>
</protein>